<gene>
    <name evidence="2" type="ORF">JZ751_006799</name>
</gene>
<evidence type="ECO:0008006" key="4">
    <source>
        <dbReference type="Google" id="ProtNLM"/>
    </source>
</evidence>
<reference evidence="2" key="1">
    <citation type="thesis" date="2021" institute="BYU ScholarsArchive" country="Provo, UT, USA">
        <title>Applications of and Algorithms for Genome Assembly and Genomic Analyses with an Emphasis on Marine Teleosts.</title>
        <authorList>
            <person name="Pickett B.D."/>
        </authorList>
    </citation>
    <scope>NUCLEOTIDE SEQUENCE</scope>
    <source>
        <strain evidence="2">HI-2016</strain>
    </source>
</reference>
<keyword evidence="3" id="KW-1185">Reference proteome</keyword>
<dbReference type="Pfam" id="PF14473">
    <property type="entry name" value="RD3"/>
    <property type="match status" value="1"/>
</dbReference>
<protein>
    <recommendedName>
        <fullName evidence="4">Protein RD3</fullName>
    </recommendedName>
</protein>
<evidence type="ECO:0000313" key="2">
    <source>
        <dbReference type="EMBL" id="KAG9346488.1"/>
    </source>
</evidence>
<dbReference type="InterPro" id="IPR028092">
    <property type="entry name" value="RD3"/>
</dbReference>
<evidence type="ECO:0000256" key="1">
    <source>
        <dbReference type="SAM" id="MobiDB-lite"/>
    </source>
</evidence>
<dbReference type="Proteomes" id="UP000824540">
    <property type="component" value="Unassembled WGS sequence"/>
</dbReference>
<dbReference type="PANTHER" id="PTHR28489">
    <property type="entry name" value="RENTINAL DEGENERATION 3-LIKE"/>
    <property type="match status" value="1"/>
</dbReference>
<dbReference type="PANTHER" id="PTHR28489:SF4">
    <property type="entry name" value="PROTEIN RD3-LIKE"/>
    <property type="match status" value="1"/>
</dbReference>
<proteinExistence type="predicted"/>
<accession>A0A8T2PAE6</accession>
<feature type="region of interest" description="Disordered" evidence="1">
    <location>
        <begin position="220"/>
        <end position="260"/>
    </location>
</feature>
<sequence length="260" mass="29690">MPCQLQACSRPPSTDTRRRALENLFCAQEDLYSVSLGMFPWSALFSLKPKVPGQRTPEELVTNTLMMELGALVKHAERQRLERAAKIRRRSSSVDYTWLAGPSAKPSYELTPGEVIALQDLCAKIPPSQCGPVILRFRKMVSEFEPEAHEVPRIFRSLLSECLDEEERDLGEEQMRAQASQWKRQHRSQSLSFITFHSKFHINPFRNRGLGGSRFNLTEEGAWSDEEEEREGPIQSVSGVRRGRSRSMPEIIPMEEQAQS</sequence>
<dbReference type="EMBL" id="JAFBMS010000015">
    <property type="protein sequence ID" value="KAG9346488.1"/>
    <property type="molecule type" value="Genomic_DNA"/>
</dbReference>
<name>A0A8T2PAE6_9TELE</name>
<comment type="caution">
    <text evidence="2">The sequence shown here is derived from an EMBL/GenBank/DDBJ whole genome shotgun (WGS) entry which is preliminary data.</text>
</comment>
<organism evidence="2 3">
    <name type="scientific">Albula glossodonta</name>
    <name type="common">roundjaw bonefish</name>
    <dbReference type="NCBI Taxonomy" id="121402"/>
    <lineage>
        <taxon>Eukaryota</taxon>
        <taxon>Metazoa</taxon>
        <taxon>Chordata</taxon>
        <taxon>Craniata</taxon>
        <taxon>Vertebrata</taxon>
        <taxon>Euteleostomi</taxon>
        <taxon>Actinopterygii</taxon>
        <taxon>Neopterygii</taxon>
        <taxon>Teleostei</taxon>
        <taxon>Albuliformes</taxon>
        <taxon>Albulidae</taxon>
        <taxon>Albula</taxon>
    </lineage>
</organism>
<dbReference type="OrthoDB" id="8897402at2759"/>
<dbReference type="AlphaFoldDB" id="A0A8T2PAE6"/>
<evidence type="ECO:0000313" key="3">
    <source>
        <dbReference type="Proteomes" id="UP000824540"/>
    </source>
</evidence>